<dbReference type="OrthoDB" id="979271at2"/>
<reference evidence="2 3" key="1">
    <citation type="submission" date="2017-10" db="EMBL/GenBank/DDBJ databases">
        <title>The draft genome sequence of Lewinella nigricans NBRC 102662.</title>
        <authorList>
            <person name="Wang K."/>
        </authorList>
    </citation>
    <scope>NUCLEOTIDE SEQUENCE [LARGE SCALE GENOMIC DNA]</scope>
    <source>
        <strain evidence="2 3">NBRC 102662</strain>
    </source>
</reference>
<organism evidence="2 3">
    <name type="scientific">Flavilitoribacter nigricans (strain ATCC 23147 / DSM 23189 / NBRC 102662 / NCIMB 1420 / SS-2)</name>
    <name type="common">Lewinella nigricans</name>
    <dbReference type="NCBI Taxonomy" id="1122177"/>
    <lineage>
        <taxon>Bacteria</taxon>
        <taxon>Pseudomonadati</taxon>
        <taxon>Bacteroidota</taxon>
        <taxon>Saprospiria</taxon>
        <taxon>Saprospirales</taxon>
        <taxon>Lewinellaceae</taxon>
        <taxon>Flavilitoribacter</taxon>
    </lineage>
</organism>
<keyword evidence="1" id="KW-0812">Transmembrane</keyword>
<dbReference type="EMBL" id="PDUD01000043">
    <property type="protein sequence ID" value="PHN02201.1"/>
    <property type="molecule type" value="Genomic_DNA"/>
</dbReference>
<dbReference type="AlphaFoldDB" id="A0A2D0N0Z5"/>
<protein>
    <recommendedName>
        <fullName evidence="4">Tetratricopeptide repeat protein</fullName>
    </recommendedName>
</protein>
<evidence type="ECO:0000313" key="2">
    <source>
        <dbReference type="EMBL" id="PHN02201.1"/>
    </source>
</evidence>
<dbReference type="RefSeq" id="WP_099154392.1">
    <property type="nucleotide sequence ID" value="NZ_PDUD01000043.1"/>
</dbReference>
<proteinExistence type="predicted"/>
<sequence>MNEQQAIQIDRYLSGEMSEEERSGFERAVEQSAELAAELSLQRDMEAAFREPEVEDLEEKLAMITGKTTKVRSIQTRPWRWIGLAASVAIAVGIALWMLLPFSQSLTAEELYAAHIDLPSSLEKNLAARSADPDSNEPENLVSQVLQEVDKLYQEGAYQGAAAVIADNREALLQSSPDTYYYLYGILSLQQSEIQSATEALSQVQSGVYGESADWYLTLARLRIEGKTDAVRSKFEQFTNYPNDHLVTAKKVLSSW</sequence>
<evidence type="ECO:0008006" key="4">
    <source>
        <dbReference type="Google" id="ProtNLM"/>
    </source>
</evidence>
<evidence type="ECO:0000313" key="3">
    <source>
        <dbReference type="Proteomes" id="UP000223913"/>
    </source>
</evidence>
<gene>
    <name evidence="2" type="ORF">CRP01_33240</name>
</gene>
<comment type="caution">
    <text evidence="2">The sequence shown here is derived from an EMBL/GenBank/DDBJ whole genome shotgun (WGS) entry which is preliminary data.</text>
</comment>
<keyword evidence="3" id="KW-1185">Reference proteome</keyword>
<accession>A0A2D0N0Z5</accession>
<feature type="transmembrane region" description="Helical" evidence="1">
    <location>
        <begin position="81"/>
        <end position="100"/>
    </location>
</feature>
<name>A0A2D0N0Z5_FLAN2</name>
<keyword evidence="1" id="KW-1133">Transmembrane helix</keyword>
<keyword evidence="1" id="KW-0472">Membrane</keyword>
<evidence type="ECO:0000256" key="1">
    <source>
        <dbReference type="SAM" id="Phobius"/>
    </source>
</evidence>
<dbReference type="Proteomes" id="UP000223913">
    <property type="component" value="Unassembled WGS sequence"/>
</dbReference>